<accession>A0ABP7FD77</accession>
<evidence type="ECO:0000313" key="2">
    <source>
        <dbReference type="EMBL" id="GAA3733237.1"/>
    </source>
</evidence>
<evidence type="ECO:0000313" key="3">
    <source>
        <dbReference type="Proteomes" id="UP001500908"/>
    </source>
</evidence>
<feature type="domain" description="Helix-turn-helix" evidence="1">
    <location>
        <begin position="18"/>
        <end position="63"/>
    </location>
</feature>
<dbReference type="RefSeq" id="WP_344968200.1">
    <property type="nucleotide sequence ID" value="NZ_BAABDD010000004.1"/>
</dbReference>
<gene>
    <name evidence="2" type="ORF">GCM10022402_12160</name>
</gene>
<name>A0ABP7FD77_9ACTN</name>
<dbReference type="InterPro" id="IPR041657">
    <property type="entry name" value="HTH_17"/>
</dbReference>
<dbReference type="Pfam" id="PF12728">
    <property type="entry name" value="HTH_17"/>
    <property type="match status" value="1"/>
</dbReference>
<reference evidence="3" key="1">
    <citation type="journal article" date="2019" name="Int. J. Syst. Evol. Microbiol.">
        <title>The Global Catalogue of Microorganisms (GCM) 10K type strain sequencing project: providing services to taxonomists for standard genome sequencing and annotation.</title>
        <authorList>
            <consortium name="The Broad Institute Genomics Platform"/>
            <consortium name="The Broad Institute Genome Sequencing Center for Infectious Disease"/>
            <person name="Wu L."/>
            <person name="Ma J."/>
        </authorList>
    </citation>
    <scope>NUCLEOTIDE SEQUENCE [LARGE SCALE GENOMIC DNA]</scope>
    <source>
        <strain evidence="3">JCM 17137</strain>
    </source>
</reference>
<protein>
    <submittedName>
        <fullName evidence="2">Helix-turn-helix domain-containing protein</fullName>
    </submittedName>
</protein>
<dbReference type="EMBL" id="BAABDD010000004">
    <property type="protein sequence ID" value="GAA3733237.1"/>
    <property type="molecule type" value="Genomic_DNA"/>
</dbReference>
<dbReference type="Proteomes" id="UP001500908">
    <property type="component" value="Unassembled WGS sequence"/>
</dbReference>
<evidence type="ECO:0000259" key="1">
    <source>
        <dbReference type="Pfam" id="PF12728"/>
    </source>
</evidence>
<organism evidence="2 3">
    <name type="scientific">Salinactinospora qingdaonensis</name>
    <dbReference type="NCBI Taxonomy" id="702744"/>
    <lineage>
        <taxon>Bacteria</taxon>
        <taxon>Bacillati</taxon>
        <taxon>Actinomycetota</taxon>
        <taxon>Actinomycetes</taxon>
        <taxon>Streptosporangiales</taxon>
        <taxon>Nocardiopsidaceae</taxon>
        <taxon>Salinactinospora</taxon>
    </lineage>
</organism>
<sequence>MTPLSIPDLYALPAAVDLQTAARALNMGRTLAYELAKSGDFPCTVIRYGDAYRVPTADILRLLNIPLPTEKPSEPVEPP</sequence>
<proteinExistence type="predicted"/>
<comment type="caution">
    <text evidence="2">The sequence shown here is derived from an EMBL/GenBank/DDBJ whole genome shotgun (WGS) entry which is preliminary data.</text>
</comment>
<keyword evidence="3" id="KW-1185">Reference proteome</keyword>